<dbReference type="Pfam" id="PF24722">
    <property type="entry name" value="DUF7674"/>
    <property type="match status" value="1"/>
</dbReference>
<dbReference type="HOGENOM" id="CLU_1577441_0_0_4"/>
<dbReference type="Proteomes" id="UP000001625">
    <property type="component" value="Chromosome"/>
</dbReference>
<gene>
    <name evidence="2" type="ordered locus">Slit_1400</name>
</gene>
<dbReference type="RefSeq" id="WP_013029535.1">
    <property type="nucleotide sequence ID" value="NC_013959.1"/>
</dbReference>
<keyword evidence="3" id="KW-1185">Reference proteome</keyword>
<dbReference type="STRING" id="580332.Slit_1400"/>
<evidence type="ECO:0000313" key="3">
    <source>
        <dbReference type="Proteomes" id="UP000001625"/>
    </source>
</evidence>
<evidence type="ECO:0000313" key="2">
    <source>
        <dbReference type="EMBL" id="ADE11637.1"/>
    </source>
</evidence>
<evidence type="ECO:0000259" key="1">
    <source>
        <dbReference type="Pfam" id="PF24722"/>
    </source>
</evidence>
<organism evidence="2 3">
    <name type="scientific">Sideroxydans lithotrophicus (strain ES-1)</name>
    <dbReference type="NCBI Taxonomy" id="580332"/>
    <lineage>
        <taxon>Bacteria</taxon>
        <taxon>Pseudomonadati</taxon>
        <taxon>Pseudomonadota</taxon>
        <taxon>Betaproteobacteria</taxon>
        <taxon>Nitrosomonadales</taxon>
        <taxon>Gallionellaceae</taxon>
        <taxon>Sideroxydans</taxon>
    </lineage>
</organism>
<reference evidence="2 3" key="1">
    <citation type="submission" date="2010-03" db="EMBL/GenBank/DDBJ databases">
        <title>Complete sequence of Sideroxydans lithotrophicus ES-1.</title>
        <authorList>
            <consortium name="US DOE Joint Genome Institute"/>
            <person name="Lucas S."/>
            <person name="Copeland A."/>
            <person name="Lapidus A."/>
            <person name="Cheng J.-F."/>
            <person name="Bruce D."/>
            <person name="Goodwin L."/>
            <person name="Pitluck S."/>
            <person name="Munk A.C."/>
            <person name="Detter J.C."/>
            <person name="Han C."/>
            <person name="Tapia R."/>
            <person name="Larimer F."/>
            <person name="Land M."/>
            <person name="Hauser L."/>
            <person name="Kyrpides N."/>
            <person name="Ivanova N."/>
            <person name="Emerson D."/>
            <person name="Woyke T."/>
        </authorList>
    </citation>
    <scope>NUCLEOTIDE SEQUENCE [LARGE SCALE GENOMIC DNA]</scope>
    <source>
        <strain evidence="2 3">ES-1</strain>
    </source>
</reference>
<dbReference type="KEGG" id="slt:Slit_1400"/>
<dbReference type="InterPro" id="IPR056091">
    <property type="entry name" value="DUF7674"/>
</dbReference>
<sequence length="169" mass="19165">MIPFPSPLLTLANLPVADGTMQPFEHLLDFKTFASLRRMVAHQQSKPLVKRADFMKIVTLYLPEVAARIEESDFGIVHLEVGALKLATKEAIAGRDYATVRRHLLMIADLFDRADAELYDAIRISYLEGLFLDETSTAYMEARSMLSRPMENILRQSELHLERTRSTAA</sequence>
<accession>D5CRQ1</accession>
<dbReference type="EMBL" id="CP001965">
    <property type="protein sequence ID" value="ADE11637.1"/>
    <property type="molecule type" value="Genomic_DNA"/>
</dbReference>
<protein>
    <recommendedName>
        <fullName evidence="1">DUF7674 domain-containing protein</fullName>
    </recommendedName>
</protein>
<dbReference type="AlphaFoldDB" id="D5CRQ1"/>
<proteinExistence type="predicted"/>
<feature type="domain" description="DUF7674" evidence="1">
    <location>
        <begin position="62"/>
        <end position="158"/>
    </location>
</feature>
<name>D5CRQ1_SIDLE</name>